<dbReference type="Proteomes" id="UP000001425">
    <property type="component" value="Plasmid pSYSX"/>
</dbReference>
<keyword evidence="3" id="KW-1185">Reference proteome</keyword>
<proteinExistence type="predicted"/>
<feature type="region of interest" description="Disordered" evidence="1">
    <location>
        <begin position="1"/>
        <end position="23"/>
    </location>
</feature>
<name>Q6YRX1_SYNY3</name>
<dbReference type="EnsemblBacteria" id="BAD02090">
    <property type="protein sequence ID" value="BAD02090"/>
    <property type="gene ID" value="BAD02090"/>
</dbReference>
<protein>
    <submittedName>
        <fullName evidence="2">Slr6033 protein</fullName>
    </submittedName>
</protein>
<dbReference type="AlphaFoldDB" id="Q6YRX1"/>
<dbReference type="EMBL" id="AP006585">
    <property type="protein sequence ID" value="BAD02090.1"/>
    <property type="molecule type" value="Genomic_DNA"/>
</dbReference>
<dbReference type="InParanoid" id="Q6YRX1"/>
<accession>Q6YRX1</accession>
<dbReference type="KEGG" id="syn:slr6033"/>
<gene>
    <name evidence="2" type="ordered locus">slr6033</name>
</gene>
<keyword evidence="2" id="KW-0614">Plasmid</keyword>
<evidence type="ECO:0000313" key="2">
    <source>
        <dbReference type="EMBL" id="BAD02090.1"/>
    </source>
</evidence>
<geneLocation type="plasmid" evidence="2 3">
    <name>pSYSX</name>
</geneLocation>
<reference evidence="2 3" key="1">
    <citation type="journal article" date="2003" name="DNA Res.">
        <title>Structural analysis of four large plasmids harboring in a unicellular cyanobacterium, Synechocystis sp. PCC 6803.</title>
        <authorList>
            <person name="Kaneko T."/>
            <person name="Nakamura Y."/>
            <person name="Sasamoto S."/>
            <person name="Watanabe A."/>
            <person name="Kohara M."/>
            <person name="Matsumoto M."/>
            <person name="Shimpo S."/>
            <person name="Yamada M."/>
            <person name="Tabata S."/>
        </authorList>
    </citation>
    <scope>NUCLEOTIDE SEQUENCE [LARGE SCALE GENOMIC DNA]</scope>
    <source>
        <strain evidence="3">ATCC 27184 / PCC 6803 / Kazusa</strain>
    </source>
</reference>
<organism evidence="2 3">
    <name type="scientific">Synechocystis sp. (strain ATCC 27184 / PCC 6803 / Kazusa)</name>
    <dbReference type="NCBI Taxonomy" id="1111708"/>
    <lineage>
        <taxon>Bacteria</taxon>
        <taxon>Bacillati</taxon>
        <taxon>Cyanobacteriota</taxon>
        <taxon>Cyanophyceae</taxon>
        <taxon>Synechococcales</taxon>
        <taxon>Merismopediaceae</taxon>
        <taxon>Synechocystis</taxon>
    </lineage>
</organism>
<evidence type="ECO:0000313" key="3">
    <source>
        <dbReference type="Proteomes" id="UP000001425"/>
    </source>
</evidence>
<evidence type="ECO:0000256" key="1">
    <source>
        <dbReference type="SAM" id="MobiDB-lite"/>
    </source>
</evidence>
<sequence>MEPLNTSTYLPDVGDSPWPQNKPEEKYKQLSLLKLTPTVTPSSSTTGPRVKIKLRWPLPEVRRRRSRGQGSGYIRLYYCEKQTRSGKKSYEQYYYHYELELKGKRVKRSAYIPKDKLDMVQEWDRKKVDVILILQYLGKATD</sequence>